<organism evidence="3 4">
    <name type="scientific">Streptomyces cacaoi</name>
    <dbReference type="NCBI Taxonomy" id="1898"/>
    <lineage>
        <taxon>Bacteria</taxon>
        <taxon>Bacillati</taxon>
        <taxon>Actinomycetota</taxon>
        <taxon>Actinomycetes</taxon>
        <taxon>Kitasatosporales</taxon>
        <taxon>Streptomycetaceae</taxon>
        <taxon>Streptomyces</taxon>
    </lineage>
</organism>
<comment type="caution">
    <text evidence="3">The sequence shown here is derived from an EMBL/GenBank/DDBJ whole genome shotgun (WGS) entry which is preliminary data.</text>
</comment>
<dbReference type="InterPro" id="IPR000073">
    <property type="entry name" value="AB_hydrolase_1"/>
</dbReference>
<keyword evidence="4" id="KW-1185">Reference proteome</keyword>
<dbReference type="GO" id="GO:0016020">
    <property type="term" value="C:membrane"/>
    <property type="evidence" value="ECO:0007669"/>
    <property type="project" value="TreeGrafter"/>
</dbReference>
<dbReference type="Pfam" id="PF12697">
    <property type="entry name" value="Abhydrolase_6"/>
    <property type="match status" value="1"/>
</dbReference>
<sequence>MNALHHRTISIRPGLDLDVRVGGEGRPLLLLHGGPGPASVAALGEHLASHHRVVAPTHPGWEGTERPDELDSVPALAAVYLELLDHLELSQVTVVGTSFGGWVATRIALDDRADRLSRLVLIDAIGPAVPGQQVTVPTAPPATGPSSSPANRASEEGGPGARTMATMRAYTGPDLQDPDLLPRLGAVALPVLVLWGGDDTVVTPDFGRAYAAAFPHSRFELVPGAGHLPLREEPEAVFTHLDTFLAPQRRTAGP</sequence>
<keyword evidence="3" id="KW-0378">Hydrolase</keyword>
<accession>A0A4Y3QXT6</accession>
<dbReference type="Gene3D" id="3.40.50.1820">
    <property type="entry name" value="alpha/beta hydrolase"/>
    <property type="match status" value="1"/>
</dbReference>
<dbReference type="SUPFAM" id="SSF53474">
    <property type="entry name" value="alpha/beta-Hydrolases"/>
    <property type="match status" value="1"/>
</dbReference>
<protein>
    <submittedName>
        <fullName evidence="3">Alpha/beta hydrolase</fullName>
    </submittedName>
</protein>
<dbReference type="InterPro" id="IPR050266">
    <property type="entry name" value="AB_hydrolase_sf"/>
</dbReference>
<dbReference type="InterPro" id="IPR029058">
    <property type="entry name" value="AB_hydrolase_fold"/>
</dbReference>
<evidence type="ECO:0000259" key="2">
    <source>
        <dbReference type="Pfam" id="PF12697"/>
    </source>
</evidence>
<dbReference type="PANTHER" id="PTHR43798:SF33">
    <property type="entry name" value="HYDROLASE, PUTATIVE (AFU_ORTHOLOGUE AFUA_2G14860)-RELATED"/>
    <property type="match status" value="1"/>
</dbReference>
<dbReference type="PANTHER" id="PTHR43798">
    <property type="entry name" value="MONOACYLGLYCEROL LIPASE"/>
    <property type="match status" value="1"/>
</dbReference>
<dbReference type="AlphaFoldDB" id="A0A4Y3QXT6"/>
<evidence type="ECO:0000313" key="4">
    <source>
        <dbReference type="Proteomes" id="UP000319210"/>
    </source>
</evidence>
<feature type="domain" description="AB hydrolase-1" evidence="2">
    <location>
        <begin position="28"/>
        <end position="238"/>
    </location>
</feature>
<evidence type="ECO:0000256" key="1">
    <source>
        <dbReference type="SAM" id="MobiDB-lite"/>
    </source>
</evidence>
<proteinExistence type="predicted"/>
<reference evidence="3 4" key="1">
    <citation type="submission" date="2019-06" db="EMBL/GenBank/DDBJ databases">
        <title>Whole genome shotgun sequence of Streptomyces cacaoi subsp. cacaoi NBRC 12748.</title>
        <authorList>
            <person name="Hosoyama A."/>
            <person name="Uohara A."/>
            <person name="Ohji S."/>
            <person name="Ichikawa N."/>
        </authorList>
    </citation>
    <scope>NUCLEOTIDE SEQUENCE [LARGE SCALE GENOMIC DNA]</scope>
    <source>
        <strain evidence="3 4">NBRC 12748</strain>
    </source>
</reference>
<dbReference type="Proteomes" id="UP000319210">
    <property type="component" value="Unassembled WGS sequence"/>
</dbReference>
<dbReference type="EMBL" id="BJMM01000006">
    <property type="protein sequence ID" value="GEB49258.1"/>
    <property type="molecule type" value="Genomic_DNA"/>
</dbReference>
<dbReference type="GO" id="GO:0016787">
    <property type="term" value="F:hydrolase activity"/>
    <property type="evidence" value="ECO:0007669"/>
    <property type="project" value="UniProtKB-KW"/>
</dbReference>
<gene>
    <name evidence="3" type="ORF">SCA03_18090</name>
</gene>
<evidence type="ECO:0000313" key="3">
    <source>
        <dbReference type="EMBL" id="GEB49258.1"/>
    </source>
</evidence>
<name>A0A4Y3QXT6_STRCI</name>
<feature type="region of interest" description="Disordered" evidence="1">
    <location>
        <begin position="132"/>
        <end position="161"/>
    </location>
</feature>
<dbReference type="RefSeq" id="WP_230988552.1">
    <property type="nucleotide sequence ID" value="NZ_BJMM01000006.1"/>
</dbReference>